<keyword evidence="2" id="KW-0472">Membrane</keyword>
<sequence>MSDDTSTDDPSSSIDTKEEDPNLEATDVDEVGTANTMRERSGETKLKVWLFLEGNRLVVTGLLGLLVFGAFVFGGTFFYQYLLTDALTADTVETVFSTMIAAIITGVTLTLTISQIVISQENGPLGDQHQRMSDTMDFREYTEQIIGSPTPADPSAFLRALILETKEYGRQLRETVVESDDEALRGEVAEFSESLIGNADAAAEKLEGRSFGDYDVLSAALDFNYSWKIYQVERIADDHQDVLPSETADVLGELKTVLSMFGPAREHVKTLYFQWELISLSQNILYLSVPALIVAGFVTTYLGGSSLVGETLGVSNLVWVVSGSFATTSLPFLLLISYVARIATVAKRTLDIGPFILRDSQY</sequence>
<feature type="region of interest" description="Disordered" evidence="1">
    <location>
        <begin position="1"/>
        <end position="38"/>
    </location>
</feature>
<name>A0ABD5P8H8_9EURY</name>
<keyword evidence="4" id="KW-1185">Reference proteome</keyword>
<keyword evidence="2" id="KW-0812">Transmembrane</keyword>
<gene>
    <name evidence="3" type="ORF">ACFO0N_02480</name>
</gene>
<feature type="transmembrane region" description="Helical" evidence="2">
    <location>
        <begin position="316"/>
        <end position="340"/>
    </location>
</feature>
<dbReference type="AlphaFoldDB" id="A0ABD5P8H8"/>
<protein>
    <submittedName>
        <fullName evidence="3">Uncharacterized protein</fullName>
    </submittedName>
</protein>
<dbReference type="InterPro" id="IPR058278">
    <property type="entry name" value="DUF7972"/>
</dbReference>
<dbReference type="RefSeq" id="WP_267625252.1">
    <property type="nucleotide sequence ID" value="NZ_JAODIW010000010.1"/>
</dbReference>
<comment type="caution">
    <text evidence="3">The sequence shown here is derived from an EMBL/GenBank/DDBJ whole genome shotgun (WGS) entry which is preliminary data.</text>
</comment>
<dbReference type="Proteomes" id="UP001595921">
    <property type="component" value="Unassembled WGS sequence"/>
</dbReference>
<organism evidence="3 4">
    <name type="scientific">Halobium salinum</name>
    <dbReference type="NCBI Taxonomy" id="1364940"/>
    <lineage>
        <taxon>Archaea</taxon>
        <taxon>Methanobacteriati</taxon>
        <taxon>Methanobacteriota</taxon>
        <taxon>Stenosarchaea group</taxon>
        <taxon>Halobacteria</taxon>
        <taxon>Halobacteriales</taxon>
        <taxon>Haloferacaceae</taxon>
        <taxon>Halobium</taxon>
    </lineage>
</organism>
<keyword evidence="2" id="KW-1133">Transmembrane helix</keyword>
<reference evidence="3 4" key="1">
    <citation type="journal article" date="2019" name="Int. J. Syst. Evol. Microbiol.">
        <title>The Global Catalogue of Microorganisms (GCM) 10K type strain sequencing project: providing services to taxonomists for standard genome sequencing and annotation.</title>
        <authorList>
            <consortium name="The Broad Institute Genomics Platform"/>
            <consortium name="The Broad Institute Genome Sequencing Center for Infectious Disease"/>
            <person name="Wu L."/>
            <person name="Ma J."/>
        </authorList>
    </citation>
    <scope>NUCLEOTIDE SEQUENCE [LARGE SCALE GENOMIC DNA]</scope>
    <source>
        <strain evidence="3 4">CGMCC 1.12553</strain>
    </source>
</reference>
<accession>A0ABD5P8H8</accession>
<evidence type="ECO:0000256" key="2">
    <source>
        <dbReference type="SAM" id="Phobius"/>
    </source>
</evidence>
<feature type="transmembrane region" description="Helical" evidence="2">
    <location>
        <begin position="94"/>
        <end position="118"/>
    </location>
</feature>
<feature type="transmembrane region" description="Helical" evidence="2">
    <location>
        <begin position="284"/>
        <end position="304"/>
    </location>
</feature>
<dbReference type="EMBL" id="JBHSDS010000002">
    <property type="protein sequence ID" value="MFC4356811.1"/>
    <property type="molecule type" value="Genomic_DNA"/>
</dbReference>
<feature type="transmembrane region" description="Helical" evidence="2">
    <location>
        <begin position="57"/>
        <end position="82"/>
    </location>
</feature>
<dbReference type="Pfam" id="PF25927">
    <property type="entry name" value="DUF7972"/>
    <property type="match status" value="1"/>
</dbReference>
<evidence type="ECO:0000256" key="1">
    <source>
        <dbReference type="SAM" id="MobiDB-lite"/>
    </source>
</evidence>
<evidence type="ECO:0000313" key="4">
    <source>
        <dbReference type="Proteomes" id="UP001595921"/>
    </source>
</evidence>
<proteinExistence type="predicted"/>
<feature type="compositionally biased region" description="Acidic residues" evidence="1">
    <location>
        <begin position="21"/>
        <end position="30"/>
    </location>
</feature>
<evidence type="ECO:0000313" key="3">
    <source>
        <dbReference type="EMBL" id="MFC4356811.1"/>
    </source>
</evidence>